<evidence type="ECO:0000259" key="13">
    <source>
        <dbReference type="PROSITE" id="PS50048"/>
    </source>
</evidence>
<evidence type="ECO:0000256" key="3">
    <source>
        <dbReference type="ARBA" id="ARBA00022432"/>
    </source>
</evidence>
<dbReference type="InterPro" id="IPR056751">
    <property type="entry name" value="PAS_13"/>
</dbReference>
<sequence>MGQRGQLGQPGQIGDGVGSSGSASGAGAGGAGGSGGKAVKKKAAKACLQCQRAHLTCDDSRPCTRCVKKGQGDQCCEGQRKKAKYLMTEAELAEHNAKKRERARARKAPANPAVTSEGTTTTTSVVRKSSTPAATLQNIPDLEDDMMTGGNSGSQELREPEFDLSLDQGFQFDSQAANLEYAVLDSIFADLPGLAEQNGVESFMNAWQGAAMGSQSMIGGNVPSQTTLDSDMMDFSVDAGSGVGVGTNVPPAPGTLGSVATQVSASSVYDLVSEPYDYTVSYHQLMRFLAKNFDQKSILRVVKSLAAFRPSLIALQMPLSFEDEVFLEKSFQRTLIELDKLISYSGTPTAVWRRTGEICVVGDEFARLAGWNRADLLGTNSNKSKFIYELFDRSSTVDYFAKFSQHAFENTAQNFYMQVVLQNGGEQSGAKEIKCAGSFTIRRDVFDLPCAVIGQLLPITG</sequence>
<dbReference type="GO" id="GO:0008270">
    <property type="term" value="F:zinc ion binding"/>
    <property type="evidence" value="ECO:0007669"/>
    <property type="project" value="InterPro"/>
</dbReference>
<keyword evidence="15" id="KW-1185">Reference proteome</keyword>
<evidence type="ECO:0000256" key="11">
    <source>
        <dbReference type="ARBA" id="ARBA00040903"/>
    </source>
</evidence>
<evidence type="ECO:0000313" key="14">
    <source>
        <dbReference type="EMBL" id="KAG7529514.1"/>
    </source>
</evidence>
<evidence type="ECO:0000256" key="10">
    <source>
        <dbReference type="ARBA" id="ARBA00023242"/>
    </source>
</evidence>
<dbReference type="EMBL" id="JABELV010000146">
    <property type="protein sequence ID" value="KAG7529514.1"/>
    <property type="molecule type" value="Genomic_DNA"/>
</dbReference>
<keyword evidence="8" id="KW-0010">Activator</keyword>
<gene>
    <name evidence="14" type="ORF">FFLO_05582</name>
</gene>
<protein>
    <recommendedName>
        <fullName evidence="11">Transcription activator of gluconeogenesis ERT1</fullName>
    </recommendedName>
</protein>
<evidence type="ECO:0000256" key="12">
    <source>
        <dbReference type="SAM" id="MobiDB-lite"/>
    </source>
</evidence>
<feature type="region of interest" description="Disordered" evidence="12">
    <location>
        <begin position="101"/>
        <end position="131"/>
    </location>
</feature>
<accession>A0A8K0NR82</accession>
<evidence type="ECO:0000256" key="6">
    <source>
        <dbReference type="ARBA" id="ARBA00023015"/>
    </source>
</evidence>
<comment type="similarity">
    <text evidence="2">Belongs to the ERT1/acuK family.</text>
</comment>
<comment type="subcellular location">
    <subcellularLocation>
        <location evidence="1">Nucleus</location>
    </subcellularLocation>
</comment>
<dbReference type="SMART" id="SM00066">
    <property type="entry name" value="GAL4"/>
    <property type="match status" value="1"/>
</dbReference>
<evidence type="ECO:0000256" key="7">
    <source>
        <dbReference type="ARBA" id="ARBA00023125"/>
    </source>
</evidence>
<dbReference type="InterPro" id="IPR001138">
    <property type="entry name" value="Zn2Cys6_DnaBD"/>
</dbReference>
<keyword evidence="3" id="KW-0312">Gluconeogenesis</keyword>
<keyword evidence="4" id="KW-0479">Metal-binding</keyword>
<name>A0A8K0NR82_9TREE</name>
<evidence type="ECO:0000256" key="5">
    <source>
        <dbReference type="ARBA" id="ARBA00022833"/>
    </source>
</evidence>
<dbReference type="Gene3D" id="4.10.240.10">
    <property type="entry name" value="Zn(2)-C6 fungal-type DNA-binding domain"/>
    <property type="match status" value="1"/>
</dbReference>
<evidence type="ECO:0000313" key="15">
    <source>
        <dbReference type="Proteomes" id="UP000812966"/>
    </source>
</evidence>
<evidence type="ECO:0000256" key="1">
    <source>
        <dbReference type="ARBA" id="ARBA00004123"/>
    </source>
</evidence>
<keyword evidence="7" id="KW-0238">DNA-binding</keyword>
<proteinExistence type="inferred from homology"/>
<dbReference type="PROSITE" id="PS50048">
    <property type="entry name" value="ZN2_CY6_FUNGAL_2"/>
    <property type="match status" value="1"/>
</dbReference>
<keyword evidence="6" id="KW-0805">Transcription regulation</keyword>
<dbReference type="GO" id="GO:0000977">
    <property type="term" value="F:RNA polymerase II transcription regulatory region sequence-specific DNA binding"/>
    <property type="evidence" value="ECO:0007669"/>
    <property type="project" value="TreeGrafter"/>
</dbReference>
<dbReference type="GO" id="GO:0006094">
    <property type="term" value="P:gluconeogenesis"/>
    <property type="evidence" value="ECO:0007669"/>
    <property type="project" value="UniProtKB-KW"/>
</dbReference>
<evidence type="ECO:0000256" key="4">
    <source>
        <dbReference type="ARBA" id="ARBA00022723"/>
    </source>
</evidence>
<dbReference type="PANTHER" id="PTHR47659:SF1">
    <property type="entry name" value="TRANSCRIPTION ACTIVATOR OF GLUCONEOGENESIS ERT1"/>
    <property type="match status" value="1"/>
</dbReference>
<comment type="caution">
    <text evidence="14">The sequence shown here is derived from an EMBL/GenBank/DDBJ whole genome shotgun (WGS) entry which is preliminary data.</text>
</comment>
<dbReference type="GO" id="GO:0009267">
    <property type="term" value="P:cellular response to starvation"/>
    <property type="evidence" value="ECO:0007669"/>
    <property type="project" value="TreeGrafter"/>
</dbReference>
<dbReference type="CDD" id="cd00067">
    <property type="entry name" value="GAL4"/>
    <property type="match status" value="1"/>
</dbReference>
<feature type="compositionally biased region" description="Low complexity" evidence="12">
    <location>
        <begin position="108"/>
        <end position="131"/>
    </location>
</feature>
<dbReference type="AlphaFoldDB" id="A0A8K0NR82"/>
<keyword evidence="9" id="KW-0804">Transcription</keyword>
<dbReference type="InterPro" id="IPR000014">
    <property type="entry name" value="PAS"/>
</dbReference>
<dbReference type="CDD" id="cd00130">
    <property type="entry name" value="PAS"/>
    <property type="match status" value="1"/>
</dbReference>
<evidence type="ECO:0000256" key="8">
    <source>
        <dbReference type="ARBA" id="ARBA00023159"/>
    </source>
</evidence>
<keyword evidence="5" id="KW-0862">Zinc</keyword>
<organism evidence="14 15">
    <name type="scientific">Filobasidium floriforme</name>
    <dbReference type="NCBI Taxonomy" id="5210"/>
    <lineage>
        <taxon>Eukaryota</taxon>
        <taxon>Fungi</taxon>
        <taxon>Dikarya</taxon>
        <taxon>Basidiomycota</taxon>
        <taxon>Agaricomycotina</taxon>
        <taxon>Tremellomycetes</taxon>
        <taxon>Filobasidiales</taxon>
        <taxon>Filobasidiaceae</taxon>
        <taxon>Filobasidium</taxon>
    </lineage>
</organism>
<dbReference type="GO" id="GO:0000981">
    <property type="term" value="F:DNA-binding transcription factor activity, RNA polymerase II-specific"/>
    <property type="evidence" value="ECO:0007669"/>
    <property type="project" value="InterPro"/>
</dbReference>
<dbReference type="GO" id="GO:0005634">
    <property type="term" value="C:nucleus"/>
    <property type="evidence" value="ECO:0007669"/>
    <property type="project" value="UniProtKB-SubCell"/>
</dbReference>
<dbReference type="Pfam" id="PF24990">
    <property type="entry name" value="PAS_13"/>
    <property type="match status" value="1"/>
</dbReference>
<feature type="compositionally biased region" description="Gly residues" evidence="12">
    <location>
        <begin position="11"/>
        <end position="36"/>
    </location>
</feature>
<evidence type="ECO:0000256" key="2">
    <source>
        <dbReference type="ARBA" id="ARBA00010855"/>
    </source>
</evidence>
<feature type="region of interest" description="Disordered" evidence="12">
    <location>
        <begin position="1"/>
        <end position="37"/>
    </location>
</feature>
<evidence type="ECO:0000256" key="9">
    <source>
        <dbReference type="ARBA" id="ARBA00023163"/>
    </source>
</evidence>
<dbReference type="PANTHER" id="PTHR47659">
    <property type="entry name" value="ZN(II)2CYS6 TRANSCRIPTION FACTOR (EUROFUNG)-RELATED"/>
    <property type="match status" value="1"/>
</dbReference>
<dbReference type="InterPro" id="IPR036864">
    <property type="entry name" value="Zn2-C6_fun-type_DNA-bd_sf"/>
</dbReference>
<dbReference type="Proteomes" id="UP000812966">
    <property type="component" value="Unassembled WGS sequence"/>
</dbReference>
<reference evidence="14" key="1">
    <citation type="submission" date="2020-04" db="EMBL/GenBank/DDBJ databases">
        <title>Analysis of mating type loci in Filobasidium floriforme.</title>
        <authorList>
            <person name="Nowrousian M."/>
        </authorList>
    </citation>
    <scope>NUCLEOTIDE SEQUENCE</scope>
    <source>
        <strain evidence="14">CBS 6242</strain>
    </source>
</reference>
<keyword evidence="10" id="KW-0539">Nucleus</keyword>
<feature type="domain" description="Zn(2)-C6 fungal-type" evidence="13">
    <location>
        <begin position="46"/>
        <end position="75"/>
    </location>
</feature>
<dbReference type="InterPro" id="IPR050335">
    <property type="entry name" value="ERT1_acuK_gluconeogen_tf"/>
</dbReference>